<evidence type="ECO:0000256" key="7">
    <source>
        <dbReference type="SAM" id="MobiDB-lite"/>
    </source>
</evidence>
<evidence type="ECO:0000256" key="2">
    <source>
        <dbReference type="ARBA" id="ARBA00022475"/>
    </source>
</evidence>
<dbReference type="Proteomes" id="UP001332192">
    <property type="component" value="Chromosome"/>
</dbReference>
<evidence type="ECO:0000313" key="8">
    <source>
        <dbReference type="EMBL" id="WRP17061.1"/>
    </source>
</evidence>
<proteinExistence type="inferred from homology"/>
<feature type="transmembrane region" description="Helical" evidence="6">
    <location>
        <begin position="314"/>
        <end position="338"/>
    </location>
</feature>
<dbReference type="PANTHER" id="PTHR37693:SF1">
    <property type="entry name" value="INTEGRAL MEMBRANE PROTEIN"/>
    <property type="match status" value="1"/>
</dbReference>
<organism evidence="8 9">
    <name type="scientific">Carboxydichorda subterranea</name>
    <dbReference type="NCBI Taxonomy" id="3109565"/>
    <lineage>
        <taxon>Bacteria</taxon>
        <taxon>Bacillati</taxon>
        <taxon>Bacillota</taxon>
        <taxon>Limnochordia</taxon>
        <taxon>Limnochordales</taxon>
        <taxon>Geochordaceae</taxon>
        <taxon>Carboxydichorda</taxon>
    </lineage>
</organism>
<dbReference type="PANTHER" id="PTHR37693">
    <property type="entry name" value="PHOSPHATIDYLGLYCEROL LYSYLTRANSFERASE"/>
    <property type="match status" value="1"/>
</dbReference>
<evidence type="ECO:0000313" key="9">
    <source>
        <dbReference type="Proteomes" id="UP001332192"/>
    </source>
</evidence>
<keyword evidence="5 6" id="KW-0472">Membrane</keyword>
<feature type="transmembrane region" description="Helical" evidence="6">
    <location>
        <begin position="12"/>
        <end position="35"/>
    </location>
</feature>
<accession>A0ABZ1BWI8</accession>
<feature type="transmembrane region" description="Helical" evidence="6">
    <location>
        <begin position="127"/>
        <end position="150"/>
    </location>
</feature>
<dbReference type="Pfam" id="PF03706">
    <property type="entry name" value="LPG_synthase_TM"/>
    <property type="match status" value="1"/>
</dbReference>
<feature type="transmembrane region" description="Helical" evidence="6">
    <location>
        <begin position="238"/>
        <end position="262"/>
    </location>
</feature>
<evidence type="ECO:0000256" key="3">
    <source>
        <dbReference type="ARBA" id="ARBA00022692"/>
    </source>
</evidence>
<sequence length="399" mass="43634">MQRQASRLSRRGMARGVTVSLAVGAASVAALLIWGRDGDDVTRQLGWVDPWWLTLAGGLTLLAWQLRTWRSQLLARAMDVRVPAGRMFRYYLASVFVSHVTPTSTGGLPVFVYLLTREGLTFGQATAVAVVDSGLVVLWLLAAWPVVIAWRGLGAMAGSTPALSLLMLLSLALMAAFVVGILWRPRWLAVFFLMLRRRLAKRHEGRRGRWVQRALARIARESLRFAFAVRRLVIKRPWLLAGATLLTGVYWAVYLSIAWSVLIGLGARIAWAHAALAQLVFNLAQAFIPTPGGSGGAELLMAYLFRGTLPGGRLAAFVGAWRFFTFYASLAVGGAMFVRSLRGVLDERGTSFEGEPPGGPGLGRAGSGGRRSRVAAEPVPWIRSARRETRLERDAFRPG</sequence>
<feature type="transmembrane region" description="Helical" evidence="6">
    <location>
        <begin position="50"/>
        <end position="69"/>
    </location>
</feature>
<comment type="subcellular location">
    <subcellularLocation>
        <location evidence="1 6">Cell membrane</location>
        <topology evidence="1 6">Multi-pass membrane protein</topology>
    </subcellularLocation>
</comment>
<dbReference type="InterPro" id="IPR022791">
    <property type="entry name" value="L-PG_synthase/AglD"/>
</dbReference>
<keyword evidence="6" id="KW-0046">Antibiotic resistance</keyword>
<comment type="catalytic activity">
    <reaction evidence="6">
        <text>L-lysyl-tRNA(Lys) + a 1,2-diacyl-sn-glycero-3-phospho-(1'-sn-glycerol) = a 1,2-diacyl-sn-glycero-3-phospho-1'-(3'-O-L-lysyl)-sn-glycerol + tRNA(Lys)</text>
        <dbReference type="Rhea" id="RHEA:10668"/>
        <dbReference type="Rhea" id="RHEA-COMP:9696"/>
        <dbReference type="Rhea" id="RHEA-COMP:9697"/>
        <dbReference type="ChEBI" id="CHEBI:64716"/>
        <dbReference type="ChEBI" id="CHEBI:75792"/>
        <dbReference type="ChEBI" id="CHEBI:78442"/>
        <dbReference type="ChEBI" id="CHEBI:78529"/>
        <dbReference type="EC" id="2.3.2.3"/>
    </reaction>
</comment>
<dbReference type="EMBL" id="CP141615">
    <property type="protein sequence ID" value="WRP17061.1"/>
    <property type="molecule type" value="Genomic_DNA"/>
</dbReference>
<protein>
    <recommendedName>
        <fullName evidence="6">Phosphatidylglycerol lysyltransferase</fullName>
        <ecNumber evidence="6">2.3.2.3</ecNumber>
    </recommendedName>
    <alternativeName>
        <fullName evidence="6">Lysylphosphatidylglycerol synthase</fullName>
    </alternativeName>
</protein>
<keyword evidence="6" id="KW-0443">Lipid metabolism</keyword>
<feature type="transmembrane region" description="Helical" evidence="6">
    <location>
        <begin position="90"/>
        <end position="115"/>
    </location>
</feature>
<feature type="region of interest" description="Disordered" evidence="7">
    <location>
        <begin position="349"/>
        <end position="377"/>
    </location>
</feature>
<evidence type="ECO:0000256" key="6">
    <source>
        <dbReference type="RuleBase" id="RU363042"/>
    </source>
</evidence>
<comment type="function">
    <text evidence="6">Catalyzes the transfer of a lysyl group from L-lysyl-tRNA(Lys) to membrane-bound phosphatidylglycerol (PG), which produces lysylphosphatidylglycerol (LPG), a major component of the bacterial membrane with a positive net charge. LPG synthesis contributes to bacterial virulence as it is involved in the resistance mechanism against cationic antimicrobial peptides (CAMP) produces by the host's immune system (defensins, cathelicidins) and by the competing microorganisms.</text>
</comment>
<keyword evidence="4 6" id="KW-1133">Transmembrane helix</keyword>
<feature type="transmembrane region" description="Helical" evidence="6">
    <location>
        <begin position="162"/>
        <end position="183"/>
    </location>
</feature>
<comment type="similarity">
    <text evidence="6">Belongs to the LPG synthase family.</text>
</comment>
<dbReference type="RefSeq" id="WP_324716333.1">
    <property type="nucleotide sequence ID" value="NZ_CP141615.1"/>
</dbReference>
<evidence type="ECO:0000256" key="1">
    <source>
        <dbReference type="ARBA" id="ARBA00004651"/>
    </source>
</evidence>
<keyword evidence="3 6" id="KW-0812">Transmembrane</keyword>
<keyword evidence="2" id="KW-1003">Cell membrane</keyword>
<keyword evidence="6" id="KW-0808">Transferase</keyword>
<evidence type="ECO:0000256" key="5">
    <source>
        <dbReference type="ARBA" id="ARBA00023136"/>
    </source>
</evidence>
<evidence type="ECO:0000256" key="4">
    <source>
        <dbReference type="ARBA" id="ARBA00022989"/>
    </source>
</evidence>
<name>A0ABZ1BWI8_9FIRM</name>
<keyword evidence="9" id="KW-1185">Reference proteome</keyword>
<gene>
    <name evidence="6" type="primary">mprF</name>
    <name evidence="8" type="ORF">U7230_13380</name>
</gene>
<dbReference type="NCBIfam" id="TIGR00374">
    <property type="entry name" value="flippase-like domain"/>
    <property type="match status" value="1"/>
</dbReference>
<feature type="compositionally biased region" description="Gly residues" evidence="7">
    <location>
        <begin position="360"/>
        <end position="369"/>
    </location>
</feature>
<dbReference type="EC" id="2.3.2.3" evidence="6"/>
<reference evidence="8 9" key="1">
    <citation type="journal article" date="2024" name="Front. Microbiol.">
        <title>Novel thermophilic genera Geochorda gen. nov. and Carboxydochorda gen. nov. from the deep terrestrial subsurface reveal the ecophysiological diversity in the class Limnochordia.</title>
        <authorList>
            <person name="Karnachuk O.V."/>
            <person name="Lukina A.P."/>
            <person name="Avakyan M.R."/>
            <person name="Kadnikov V.V."/>
            <person name="Begmatov S."/>
            <person name="Beletsky A.V."/>
            <person name="Vlasova K.G."/>
            <person name="Novikov A.A."/>
            <person name="Shcherbakova V.A."/>
            <person name="Mardanov A.V."/>
            <person name="Ravin N.V."/>
        </authorList>
    </citation>
    <scope>NUCLEOTIDE SEQUENCE [LARGE SCALE GENOMIC DNA]</scope>
    <source>
        <strain evidence="8 9">L945</strain>
    </source>
</reference>